<dbReference type="EMBL" id="JAPTHD010000002">
    <property type="protein sequence ID" value="MDV5823420.1"/>
    <property type="molecule type" value="Genomic_DNA"/>
</dbReference>
<dbReference type="RefSeq" id="WP_317516401.1">
    <property type="nucleotide sequence ID" value="NZ_JAPTHD010000002.1"/>
</dbReference>
<sequence length="108" mass="11871">MRNAARRAARADYNLSIAIVNRPATLPSKPIMGSGKPVSPGNMPAFCRGEAASHYRVRPAYVRTGRLQQDREGQAIEGMVDRGGDGIARFRCRFDPLGRFINLTPLSK</sequence>
<keyword evidence="2" id="KW-1185">Reference proteome</keyword>
<comment type="caution">
    <text evidence="1">The sequence shown here is derived from an EMBL/GenBank/DDBJ whole genome shotgun (WGS) entry which is preliminary data.</text>
</comment>
<evidence type="ECO:0000313" key="1">
    <source>
        <dbReference type="EMBL" id="MDV5823420.1"/>
    </source>
</evidence>
<dbReference type="Proteomes" id="UP001185984">
    <property type="component" value="Unassembled WGS sequence"/>
</dbReference>
<gene>
    <name evidence="1" type="ORF">O0R41_07405</name>
</gene>
<reference evidence="2" key="1">
    <citation type="journal article" date="2022" name="J Environ Chem Eng">
        <title>Biodegradation of petroleum oil using a constructed nonpathogenic and heavy metal-tolerant bacterial consortium isolated from marine sponges.</title>
        <authorList>
            <person name="Dechsakulwatana C."/>
            <person name="Rungsihiranrut A."/>
            <person name="Muangchinda C."/>
            <person name="Ningthoujam R."/>
            <person name="Klankeo P."/>
            <person name="Pinyakong O."/>
        </authorList>
    </citation>
    <scope>NUCLEOTIDE SEQUENCE [LARGE SCALE GENOMIC DNA]</scope>
    <source>
        <strain evidence="2">MO2-4</strain>
    </source>
</reference>
<evidence type="ECO:0000313" key="2">
    <source>
        <dbReference type="Proteomes" id="UP001185984"/>
    </source>
</evidence>
<proteinExistence type="predicted"/>
<protein>
    <submittedName>
        <fullName evidence="1">Uncharacterized protein</fullName>
    </submittedName>
</protein>
<name>A0ABU3ZVA7_9SPHN</name>
<organism evidence="1 2">
    <name type="scientific">Sphingobium naphthae</name>
    <dbReference type="NCBI Taxonomy" id="1886786"/>
    <lineage>
        <taxon>Bacteria</taxon>
        <taxon>Pseudomonadati</taxon>
        <taxon>Pseudomonadota</taxon>
        <taxon>Alphaproteobacteria</taxon>
        <taxon>Sphingomonadales</taxon>
        <taxon>Sphingomonadaceae</taxon>
        <taxon>Sphingobium</taxon>
    </lineage>
</organism>
<accession>A0ABU3ZVA7</accession>